<keyword evidence="2" id="KW-0812">Transmembrane</keyword>
<keyword evidence="2" id="KW-1133">Transmembrane helix</keyword>
<dbReference type="EMBL" id="AP012057">
    <property type="protein sequence ID" value="BAN01524.1"/>
    <property type="molecule type" value="Genomic_DNA"/>
</dbReference>
<evidence type="ECO:0000313" key="4">
    <source>
        <dbReference type="Proteomes" id="UP000011863"/>
    </source>
</evidence>
<accession>A0A6C7DZI3</accession>
<evidence type="ECO:0000256" key="2">
    <source>
        <dbReference type="SAM" id="Phobius"/>
    </source>
</evidence>
<proteinExistence type="predicted"/>
<keyword evidence="2" id="KW-0472">Membrane</keyword>
<sequence>MCSNGGAVTHDDTSTDWDPEVDDTEWWRDDHLPDAAAGAGHHRGRRRLVTIVGLLTVLGFGAATVVSTGGTDQPAVTTPTSTTTIATPESDV</sequence>
<feature type="region of interest" description="Disordered" evidence="1">
    <location>
        <begin position="67"/>
        <end position="92"/>
    </location>
</feature>
<feature type="region of interest" description="Disordered" evidence="1">
    <location>
        <begin position="1"/>
        <end position="22"/>
    </location>
</feature>
<name>A0A6C7DZI3_ILUCY</name>
<evidence type="ECO:0000313" key="3">
    <source>
        <dbReference type="EMBL" id="BAN01524.1"/>
    </source>
</evidence>
<dbReference type="KEGG" id="aym:YM304_12100"/>
<gene>
    <name evidence="3" type="ORF">YM304_12100</name>
</gene>
<evidence type="ECO:0000256" key="1">
    <source>
        <dbReference type="SAM" id="MobiDB-lite"/>
    </source>
</evidence>
<feature type="transmembrane region" description="Helical" evidence="2">
    <location>
        <begin position="48"/>
        <end position="66"/>
    </location>
</feature>
<reference evidence="3 4" key="1">
    <citation type="journal article" date="2013" name="Int. J. Syst. Evol. Microbiol.">
        <title>Ilumatobacter nonamiense sp. nov. and Ilumatobacter coccineum sp. nov., isolated from seashore sand.</title>
        <authorList>
            <person name="Matsumoto A."/>
            <person name="Kasai H."/>
            <person name="Matsuo Y."/>
            <person name="Shizuri Y."/>
            <person name="Ichikawa N."/>
            <person name="Fujita N."/>
            <person name="Omura S."/>
            <person name="Takahashi Y."/>
        </authorList>
    </citation>
    <scope>NUCLEOTIDE SEQUENCE [LARGE SCALE GENOMIC DNA]</scope>
    <source>
        <strain evidence="4">NBRC 103263 / KCTC 29153 / YM16-304</strain>
    </source>
</reference>
<protein>
    <submittedName>
        <fullName evidence="3">Uncharacterized protein</fullName>
    </submittedName>
</protein>
<organism evidence="3 4">
    <name type="scientific">Ilumatobacter coccineus (strain NBRC 103263 / KCTC 29153 / YM16-304)</name>
    <dbReference type="NCBI Taxonomy" id="1313172"/>
    <lineage>
        <taxon>Bacteria</taxon>
        <taxon>Bacillati</taxon>
        <taxon>Actinomycetota</taxon>
        <taxon>Acidimicrobiia</taxon>
        <taxon>Acidimicrobiales</taxon>
        <taxon>Ilumatobacteraceae</taxon>
        <taxon>Ilumatobacter</taxon>
    </lineage>
</organism>
<dbReference type="AlphaFoldDB" id="A0A6C7DZI3"/>
<keyword evidence="4" id="KW-1185">Reference proteome</keyword>
<dbReference type="Proteomes" id="UP000011863">
    <property type="component" value="Chromosome"/>
</dbReference>
<feature type="compositionally biased region" description="Low complexity" evidence="1">
    <location>
        <begin position="71"/>
        <end position="92"/>
    </location>
</feature>